<dbReference type="GO" id="GO:0016114">
    <property type="term" value="P:terpenoid biosynthetic process"/>
    <property type="evidence" value="ECO:0007669"/>
    <property type="project" value="InterPro"/>
</dbReference>
<gene>
    <name evidence="11" type="primary">IspF</name>
    <name evidence="11" type="ORF">PGAL8A_00015700</name>
</gene>
<dbReference type="AlphaFoldDB" id="A0A1J1GSI0"/>
<dbReference type="GeneID" id="39728679"/>
<dbReference type="PANTHER" id="PTHR43181:SF1">
    <property type="entry name" value="2-C-METHYL-D-ERYTHRITOL 2,4-CYCLODIPHOSPHATE SYNTHASE, CHLOROPLASTIC"/>
    <property type="match status" value="1"/>
</dbReference>
<evidence type="ECO:0000256" key="5">
    <source>
        <dbReference type="ARBA" id="ARBA00022723"/>
    </source>
</evidence>
<evidence type="ECO:0000256" key="7">
    <source>
        <dbReference type="ARBA" id="ARBA00023239"/>
    </source>
</evidence>
<dbReference type="PANTHER" id="PTHR43181">
    <property type="entry name" value="2-C-METHYL-D-ERYTHRITOL 2,4-CYCLODIPHOSPHATE SYNTHASE, CHLOROPLASTIC"/>
    <property type="match status" value="1"/>
</dbReference>
<comment type="caution">
    <text evidence="11">The sequence shown here is derived from an EMBL/GenBank/DDBJ whole genome shotgun (WGS) entry which is preliminary data.</text>
</comment>
<evidence type="ECO:0000313" key="12">
    <source>
        <dbReference type="Proteomes" id="UP000220797"/>
    </source>
</evidence>
<dbReference type="HAMAP" id="MF_00107">
    <property type="entry name" value="IspF"/>
    <property type="match status" value="1"/>
</dbReference>
<dbReference type="PROSITE" id="PS01350">
    <property type="entry name" value="ISPF"/>
    <property type="match status" value="1"/>
</dbReference>
<dbReference type="VEuPathDB" id="PlasmoDB:PGAL8A_00015700"/>
<keyword evidence="7 8" id="KW-0456">Lyase</keyword>
<feature type="chain" id="PRO_5013153650" description="2-C-methyl-D-erythritol 2,4-cyclodiphosphate synthase" evidence="9">
    <location>
        <begin position="23"/>
        <end position="233"/>
    </location>
</feature>
<name>A0A1J1GSI0_PLAGA</name>
<comment type="pathway">
    <text evidence="3">Isoprenoid biosynthesis; isopentenyl diphosphate biosynthesis via DXP pathway; isopentenyl diphosphate from 1-deoxy-D-xylulose 5-phosphate: step 4/6.</text>
</comment>
<dbReference type="EC" id="4.6.1.12" evidence="4 8"/>
<keyword evidence="5" id="KW-0479">Metal-binding</keyword>
<comment type="catalytic activity">
    <reaction evidence="1 8">
        <text>4-CDP-2-C-methyl-D-erythritol 2-phosphate = 2-C-methyl-D-erythritol 2,4-cyclic diphosphate + CMP</text>
        <dbReference type="Rhea" id="RHEA:23864"/>
        <dbReference type="ChEBI" id="CHEBI:57919"/>
        <dbReference type="ChEBI" id="CHEBI:58483"/>
        <dbReference type="ChEBI" id="CHEBI:60377"/>
        <dbReference type="EC" id="4.6.1.12"/>
    </reaction>
</comment>
<dbReference type="GO" id="GO:0046872">
    <property type="term" value="F:metal ion binding"/>
    <property type="evidence" value="ECO:0007669"/>
    <property type="project" value="UniProtKB-KW"/>
</dbReference>
<comment type="cofactor">
    <cofactor evidence="2">
        <name>a divalent metal cation</name>
        <dbReference type="ChEBI" id="CHEBI:60240"/>
    </cofactor>
</comment>
<keyword evidence="12" id="KW-1185">Reference proteome</keyword>
<dbReference type="EMBL" id="CVMV01000033">
    <property type="protein sequence ID" value="CRG95388.1"/>
    <property type="molecule type" value="Genomic_DNA"/>
</dbReference>
<dbReference type="Proteomes" id="UP000220797">
    <property type="component" value="Unassembled WGS sequence"/>
</dbReference>
<dbReference type="GO" id="GO:0019288">
    <property type="term" value="P:isopentenyl diphosphate biosynthetic process, methylerythritol 4-phosphate pathway"/>
    <property type="evidence" value="ECO:0007669"/>
    <property type="project" value="UniProtKB-UniPathway"/>
</dbReference>
<evidence type="ECO:0000313" key="11">
    <source>
        <dbReference type="EMBL" id="CRG95388.1"/>
    </source>
</evidence>
<evidence type="ECO:0000256" key="1">
    <source>
        <dbReference type="ARBA" id="ARBA00000200"/>
    </source>
</evidence>
<keyword evidence="9" id="KW-0732">Signal</keyword>
<dbReference type="OrthoDB" id="2015434at2759"/>
<dbReference type="InterPro" id="IPR020555">
    <property type="entry name" value="MECDP_synthase_CS"/>
</dbReference>
<keyword evidence="6 8" id="KW-0414">Isoprene biosynthesis</keyword>
<evidence type="ECO:0000256" key="3">
    <source>
        <dbReference type="ARBA" id="ARBA00004709"/>
    </source>
</evidence>
<reference evidence="11" key="1">
    <citation type="submission" date="2015-04" db="EMBL/GenBank/DDBJ databases">
        <authorList>
            <consortium name="Pathogen Informatics"/>
        </authorList>
    </citation>
    <scope>NUCLEOTIDE SEQUENCE [LARGE SCALE GENOMIC DNA]</scope>
    <source>
        <strain evidence="11">8A</strain>
    </source>
</reference>
<organism evidence="11 12">
    <name type="scientific">Plasmodium gallinaceum</name>
    <dbReference type="NCBI Taxonomy" id="5849"/>
    <lineage>
        <taxon>Eukaryota</taxon>
        <taxon>Sar</taxon>
        <taxon>Alveolata</taxon>
        <taxon>Apicomplexa</taxon>
        <taxon>Aconoidasida</taxon>
        <taxon>Haemosporida</taxon>
        <taxon>Plasmodiidae</taxon>
        <taxon>Plasmodium</taxon>
        <taxon>Plasmodium (Haemamoeba)</taxon>
    </lineage>
</organism>
<evidence type="ECO:0000256" key="8">
    <source>
        <dbReference type="RuleBase" id="RU004395"/>
    </source>
</evidence>
<dbReference type="Pfam" id="PF02542">
    <property type="entry name" value="YgbB"/>
    <property type="match status" value="1"/>
</dbReference>
<dbReference type="InterPro" id="IPR003526">
    <property type="entry name" value="MECDP_synthase"/>
</dbReference>
<dbReference type="OMA" id="LIHAIMD"/>
<proteinExistence type="inferred from homology"/>
<feature type="domain" description="2-C-methyl-D-erythritol 2,4-cyclodiphosphate synthase" evidence="10">
    <location>
        <begin position="57"/>
        <end position="229"/>
    </location>
</feature>
<sequence>MFLKIYTYIILIYFILLKLSEEKNYIKKNIFNYLFLNPTFKKNTYKKKKLEIFYNGIRIGQGYDIHQIKVCDENNEIYKNIYTELKDGQNFKKLTIGGVKIPNICVLAHSDGDIIFHSLVDSILGGLNYFDIGTLFSDKNEKNKDKNSSSFLRYTRLLLHKKNYKIGNIDINVIAEVPKIFLIKNQIIKNISSLLSIDESQISIKGKTHEKLGVIGEKKAIECFSNVLLIPKD</sequence>
<dbReference type="SUPFAM" id="SSF69765">
    <property type="entry name" value="IpsF-like"/>
    <property type="match status" value="1"/>
</dbReference>
<evidence type="ECO:0000259" key="10">
    <source>
        <dbReference type="Pfam" id="PF02542"/>
    </source>
</evidence>
<evidence type="ECO:0000256" key="2">
    <source>
        <dbReference type="ARBA" id="ARBA00001968"/>
    </source>
</evidence>
<dbReference type="NCBIfam" id="TIGR00151">
    <property type="entry name" value="ispF"/>
    <property type="match status" value="1"/>
</dbReference>
<evidence type="ECO:0000256" key="9">
    <source>
        <dbReference type="SAM" id="SignalP"/>
    </source>
</evidence>
<dbReference type="Gene3D" id="3.30.1330.50">
    <property type="entry name" value="2-C-methyl-D-erythritol 2,4-cyclodiphosphate synthase"/>
    <property type="match status" value="1"/>
</dbReference>
<evidence type="ECO:0000256" key="6">
    <source>
        <dbReference type="ARBA" id="ARBA00023229"/>
    </source>
</evidence>
<dbReference type="GO" id="GO:0008685">
    <property type="term" value="F:2-C-methyl-D-erythritol 2,4-cyclodiphosphate synthase activity"/>
    <property type="evidence" value="ECO:0007669"/>
    <property type="project" value="UniProtKB-EC"/>
</dbReference>
<feature type="signal peptide" evidence="9">
    <location>
        <begin position="1"/>
        <end position="22"/>
    </location>
</feature>
<dbReference type="RefSeq" id="XP_028528199.1">
    <property type="nucleotide sequence ID" value="XM_028671559.1"/>
</dbReference>
<dbReference type="InterPro" id="IPR036571">
    <property type="entry name" value="MECDP_synthase_sf"/>
</dbReference>
<evidence type="ECO:0000256" key="4">
    <source>
        <dbReference type="ARBA" id="ARBA00012579"/>
    </source>
</evidence>
<protein>
    <recommendedName>
        <fullName evidence="4 8">2-C-methyl-D-erythritol 2,4-cyclodiphosphate synthase</fullName>
        <ecNumber evidence="4 8">4.6.1.12</ecNumber>
    </recommendedName>
</protein>
<dbReference type="CDD" id="cd00554">
    <property type="entry name" value="MECDP_synthase"/>
    <property type="match status" value="1"/>
</dbReference>
<comment type="similarity">
    <text evidence="8">Belongs to the IspF family.</text>
</comment>
<dbReference type="UniPathway" id="UPA00056">
    <property type="reaction ID" value="UER00095"/>
</dbReference>
<accession>A0A1J1GSI0</accession>